<proteinExistence type="predicted"/>
<dbReference type="FunCoup" id="D6X2M6">
    <property type="interactions" value="99"/>
</dbReference>
<feature type="region of interest" description="Disordered" evidence="1">
    <location>
        <begin position="63"/>
        <end position="82"/>
    </location>
</feature>
<name>D6X2M6_TRICA</name>
<accession>D6X2M6</accession>
<sequence>MWYEIIPSFLIITVAVAAPHYLAGPFNWLLCGHFYRRSMMDKHEALQYLRDRRLSDPYKIVGLENIPDEEETEDKSESGTEK</sequence>
<dbReference type="EMBL" id="KQ971372">
    <property type="protein sequence ID" value="EFA10746.1"/>
    <property type="molecule type" value="Genomic_DNA"/>
</dbReference>
<dbReference type="HOGENOM" id="CLU_185502_1_0_1"/>
<reference evidence="3 4" key="1">
    <citation type="journal article" date="2008" name="Nature">
        <title>The genome of the model beetle and pest Tribolium castaneum.</title>
        <authorList>
            <consortium name="Tribolium Genome Sequencing Consortium"/>
            <person name="Richards S."/>
            <person name="Gibbs R.A."/>
            <person name="Weinstock G.M."/>
            <person name="Brown S.J."/>
            <person name="Denell R."/>
            <person name="Beeman R.W."/>
            <person name="Gibbs R."/>
            <person name="Beeman R.W."/>
            <person name="Brown S.J."/>
            <person name="Bucher G."/>
            <person name="Friedrich M."/>
            <person name="Grimmelikhuijzen C.J."/>
            <person name="Klingler M."/>
            <person name="Lorenzen M."/>
            <person name="Richards S."/>
            <person name="Roth S."/>
            <person name="Schroder R."/>
            <person name="Tautz D."/>
            <person name="Zdobnov E.M."/>
            <person name="Muzny D."/>
            <person name="Gibbs R.A."/>
            <person name="Weinstock G.M."/>
            <person name="Attaway T."/>
            <person name="Bell S."/>
            <person name="Buhay C.J."/>
            <person name="Chandrabose M.N."/>
            <person name="Chavez D."/>
            <person name="Clerk-Blankenburg K.P."/>
            <person name="Cree A."/>
            <person name="Dao M."/>
            <person name="Davis C."/>
            <person name="Chacko J."/>
            <person name="Dinh H."/>
            <person name="Dugan-Rocha S."/>
            <person name="Fowler G."/>
            <person name="Garner T.T."/>
            <person name="Garnes J."/>
            <person name="Gnirke A."/>
            <person name="Hawes A."/>
            <person name="Hernandez J."/>
            <person name="Hines S."/>
            <person name="Holder M."/>
            <person name="Hume J."/>
            <person name="Jhangiani S.N."/>
            <person name="Joshi V."/>
            <person name="Khan Z.M."/>
            <person name="Jackson L."/>
            <person name="Kovar C."/>
            <person name="Kowis A."/>
            <person name="Lee S."/>
            <person name="Lewis L.R."/>
            <person name="Margolis J."/>
            <person name="Morgan M."/>
            <person name="Nazareth L.V."/>
            <person name="Nguyen N."/>
            <person name="Okwuonu G."/>
            <person name="Parker D."/>
            <person name="Richards S."/>
            <person name="Ruiz S.J."/>
            <person name="Santibanez J."/>
            <person name="Savard J."/>
            <person name="Scherer S.E."/>
            <person name="Schneider B."/>
            <person name="Sodergren E."/>
            <person name="Tautz D."/>
            <person name="Vattahil S."/>
            <person name="Villasana D."/>
            <person name="White C.S."/>
            <person name="Wright R."/>
            <person name="Park Y."/>
            <person name="Beeman R.W."/>
            <person name="Lord J."/>
            <person name="Oppert B."/>
            <person name="Lorenzen M."/>
            <person name="Brown S."/>
            <person name="Wang L."/>
            <person name="Savard J."/>
            <person name="Tautz D."/>
            <person name="Richards S."/>
            <person name="Weinstock G."/>
            <person name="Gibbs R.A."/>
            <person name="Liu Y."/>
            <person name="Worley K."/>
            <person name="Weinstock G."/>
            <person name="Elsik C.G."/>
            <person name="Reese J.T."/>
            <person name="Elhaik E."/>
            <person name="Landan G."/>
            <person name="Graur D."/>
            <person name="Arensburger P."/>
            <person name="Atkinson P."/>
            <person name="Beeman R.W."/>
            <person name="Beidler J."/>
            <person name="Brown S.J."/>
            <person name="Demuth J.P."/>
            <person name="Drury D.W."/>
            <person name="Du Y.Z."/>
            <person name="Fujiwara H."/>
            <person name="Lorenzen M."/>
            <person name="Maselli V."/>
            <person name="Osanai M."/>
            <person name="Park Y."/>
            <person name="Robertson H.M."/>
            <person name="Tu Z."/>
            <person name="Wang J.J."/>
            <person name="Wang S."/>
            <person name="Richards S."/>
            <person name="Song H."/>
            <person name="Zhang L."/>
            <person name="Sodergren E."/>
            <person name="Werner D."/>
            <person name="Stanke M."/>
            <person name="Morgenstern B."/>
            <person name="Solovyev V."/>
            <person name="Kosarev P."/>
            <person name="Brown G."/>
            <person name="Chen H.C."/>
            <person name="Ermolaeva O."/>
            <person name="Hlavina W."/>
            <person name="Kapustin Y."/>
            <person name="Kiryutin B."/>
            <person name="Kitts P."/>
            <person name="Maglott D."/>
            <person name="Pruitt K."/>
            <person name="Sapojnikov V."/>
            <person name="Souvorov A."/>
            <person name="Mackey A.J."/>
            <person name="Waterhouse R.M."/>
            <person name="Wyder S."/>
            <person name="Zdobnov E.M."/>
            <person name="Zdobnov E.M."/>
            <person name="Wyder S."/>
            <person name="Kriventseva E.V."/>
            <person name="Kadowaki T."/>
            <person name="Bork P."/>
            <person name="Aranda M."/>
            <person name="Bao R."/>
            <person name="Beermann A."/>
            <person name="Berns N."/>
            <person name="Bolognesi R."/>
            <person name="Bonneton F."/>
            <person name="Bopp D."/>
            <person name="Brown S.J."/>
            <person name="Bucher G."/>
            <person name="Butts T."/>
            <person name="Chaumot A."/>
            <person name="Denell R.E."/>
            <person name="Ferrier D.E."/>
            <person name="Friedrich M."/>
            <person name="Gordon C.M."/>
            <person name="Jindra M."/>
            <person name="Klingler M."/>
            <person name="Lan Q."/>
            <person name="Lattorff H.M."/>
            <person name="Laudet V."/>
            <person name="von Levetsow C."/>
            <person name="Liu Z."/>
            <person name="Lutz R."/>
            <person name="Lynch J.A."/>
            <person name="da Fonseca R.N."/>
            <person name="Posnien N."/>
            <person name="Reuter R."/>
            <person name="Roth S."/>
            <person name="Savard J."/>
            <person name="Schinko J.B."/>
            <person name="Schmitt C."/>
            <person name="Schoppmeier M."/>
            <person name="Schroder R."/>
            <person name="Shippy T.D."/>
            <person name="Simonnet F."/>
            <person name="Marques-Souza H."/>
            <person name="Tautz D."/>
            <person name="Tomoyasu Y."/>
            <person name="Trauner J."/>
            <person name="Van der Zee M."/>
            <person name="Vervoort M."/>
            <person name="Wittkopp N."/>
            <person name="Wimmer E.A."/>
            <person name="Yang X."/>
            <person name="Jones A.K."/>
            <person name="Sattelle D.B."/>
            <person name="Ebert P.R."/>
            <person name="Nelson D."/>
            <person name="Scott J.G."/>
            <person name="Beeman R.W."/>
            <person name="Muthukrishnan S."/>
            <person name="Kramer K.J."/>
            <person name="Arakane Y."/>
            <person name="Beeman R.W."/>
            <person name="Zhu Q."/>
            <person name="Hogenkamp D."/>
            <person name="Dixit R."/>
            <person name="Oppert B."/>
            <person name="Jiang H."/>
            <person name="Zou Z."/>
            <person name="Marshall J."/>
            <person name="Elpidina E."/>
            <person name="Vinokurov K."/>
            <person name="Oppert C."/>
            <person name="Zou Z."/>
            <person name="Evans J."/>
            <person name="Lu Z."/>
            <person name="Zhao P."/>
            <person name="Sumathipala N."/>
            <person name="Altincicek B."/>
            <person name="Vilcinskas A."/>
            <person name="Williams M."/>
            <person name="Hultmark D."/>
            <person name="Hetru C."/>
            <person name="Jiang H."/>
            <person name="Grimmelikhuijzen C.J."/>
            <person name="Hauser F."/>
            <person name="Cazzamali G."/>
            <person name="Williamson M."/>
            <person name="Park Y."/>
            <person name="Li B."/>
            <person name="Tanaka Y."/>
            <person name="Predel R."/>
            <person name="Neupert S."/>
            <person name="Schachtner J."/>
            <person name="Verleyen P."/>
            <person name="Raible F."/>
            <person name="Bork P."/>
            <person name="Friedrich M."/>
            <person name="Walden K.K."/>
            <person name="Robertson H.M."/>
            <person name="Angeli S."/>
            <person name="Foret S."/>
            <person name="Bucher G."/>
            <person name="Schuetz S."/>
            <person name="Maleszka R."/>
            <person name="Wimmer E.A."/>
            <person name="Beeman R.W."/>
            <person name="Lorenzen M."/>
            <person name="Tomoyasu Y."/>
            <person name="Miller S.C."/>
            <person name="Grossmann D."/>
            <person name="Bucher G."/>
        </authorList>
    </citation>
    <scope>NUCLEOTIDE SEQUENCE [LARGE SCALE GENOMIC DNA]</scope>
    <source>
        <strain evidence="3 4">Georgia GA2</strain>
    </source>
</reference>
<dbReference type="PhylomeDB" id="D6X2M6"/>
<dbReference type="Proteomes" id="UP000007266">
    <property type="component" value="Linkage group 9"/>
</dbReference>
<dbReference type="InterPro" id="IPR017384">
    <property type="entry name" value="NADH_Ub_cplx-1_asu_su-1"/>
</dbReference>
<keyword evidence="4" id="KW-1185">Reference proteome</keyword>
<feature type="transmembrane region" description="Helical" evidence="2">
    <location>
        <begin position="6"/>
        <end position="30"/>
    </location>
</feature>
<reference evidence="3 4" key="2">
    <citation type="journal article" date="2010" name="Nucleic Acids Res.">
        <title>BeetleBase in 2010: revisions to provide comprehensive genomic information for Tribolium castaneum.</title>
        <authorList>
            <person name="Kim H.S."/>
            <person name="Murphy T."/>
            <person name="Xia J."/>
            <person name="Caragea D."/>
            <person name="Park Y."/>
            <person name="Beeman R.W."/>
            <person name="Lorenzen M.D."/>
            <person name="Butcher S."/>
            <person name="Manak J.R."/>
            <person name="Brown S.J."/>
        </authorList>
    </citation>
    <scope>GENOME REANNOTATION</scope>
    <source>
        <strain evidence="3 4">Georgia GA2</strain>
    </source>
</reference>
<dbReference type="AlphaFoldDB" id="D6X2M6"/>
<evidence type="ECO:0000313" key="4">
    <source>
        <dbReference type="Proteomes" id="UP000007266"/>
    </source>
</evidence>
<dbReference type="OMA" id="NTDERWE"/>
<evidence type="ECO:0000256" key="2">
    <source>
        <dbReference type="SAM" id="Phobius"/>
    </source>
</evidence>
<dbReference type="Pfam" id="PF15879">
    <property type="entry name" value="MWFE"/>
    <property type="match status" value="1"/>
</dbReference>
<keyword evidence="2" id="KW-0812">Transmembrane</keyword>
<protein>
    <submittedName>
        <fullName evidence="3">Uncharacterized protein</fullName>
    </submittedName>
</protein>
<keyword evidence="2" id="KW-0472">Membrane</keyword>
<evidence type="ECO:0000313" key="3">
    <source>
        <dbReference type="EMBL" id="EFA10746.1"/>
    </source>
</evidence>
<dbReference type="STRING" id="7070.D6X2M6"/>
<gene>
    <name evidence="3" type="primary">AUGUSTUS-3.0.2_12474</name>
    <name evidence="3" type="ORF">TcasGA2_TC012474</name>
</gene>
<evidence type="ECO:0000256" key="1">
    <source>
        <dbReference type="SAM" id="MobiDB-lite"/>
    </source>
</evidence>
<dbReference type="InParanoid" id="D6X2M6"/>
<organism evidence="3 4">
    <name type="scientific">Tribolium castaneum</name>
    <name type="common">Red flour beetle</name>
    <dbReference type="NCBI Taxonomy" id="7070"/>
    <lineage>
        <taxon>Eukaryota</taxon>
        <taxon>Metazoa</taxon>
        <taxon>Ecdysozoa</taxon>
        <taxon>Arthropoda</taxon>
        <taxon>Hexapoda</taxon>
        <taxon>Insecta</taxon>
        <taxon>Pterygota</taxon>
        <taxon>Neoptera</taxon>
        <taxon>Endopterygota</taxon>
        <taxon>Coleoptera</taxon>
        <taxon>Polyphaga</taxon>
        <taxon>Cucujiformia</taxon>
        <taxon>Tenebrionidae</taxon>
        <taxon>Tenebrionidae incertae sedis</taxon>
        <taxon>Tribolium</taxon>
    </lineage>
</organism>
<keyword evidence="2" id="KW-1133">Transmembrane helix</keyword>